<dbReference type="Pfam" id="PF01370">
    <property type="entry name" value="Epimerase"/>
    <property type="match status" value="1"/>
</dbReference>
<accession>A0A6P7TDN9</accession>
<dbReference type="InterPro" id="IPR036291">
    <property type="entry name" value="NAD(P)-bd_dom_sf"/>
</dbReference>
<dbReference type="Proteomes" id="UP000515154">
    <property type="component" value="Linkage group LG19"/>
</dbReference>
<proteinExistence type="inferred from homology"/>
<dbReference type="RefSeq" id="XP_029648445.1">
    <property type="nucleotide sequence ID" value="XM_029792585.2"/>
</dbReference>
<dbReference type="FunFam" id="3.40.50.720:FF:000336">
    <property type="entry name" value="Aldehyde reductase"/>
    <property type="match status" value="1"/>
</dbReference>
<protein>
    <submittedName>
        <fullName evidence="4">Phenylacetaldehyde reductase</fullName>
    </submittedName>
</protein>
<evidence type="ECO:0000256" key="2">
    <source>
        <dbReference type="ARBA" id="ARBA00023445"/>
    </source>
</evidence>
<gene>
    <name evidence="4" type="primary">LOC115222375</name>
</gene>
<dbReference type="SUPFAM" id="SSF51735">
    <property type="entry name" value="NAD(P)-binding Rossmann-fold domains"/>
    <property type="match status" value="1"/>
</dbReference>
<dbReference type="CDD" id="cd05227">
    <property type="entry name" value="AR_SDR_e"/>
    <property type="match status" value="1"/>
</dbReference>
<name>A0A6P7TDN9_9MOLL</name>
<dbReference type="InterPro" id="IPR050425">
    <property type="entry name" value="NAD(P)_dehydrat-like"/>
</dbReference>
<keyword evidence="3" id="KW-1185">Reference proteome</keyword>
<comment type="similarity">
    <text evidence="2">Belongs to the NAD(P)-dependent epimerase/dehydratase family. Dihydroflavonol-4-reductase subfamily.</text>
</comment>
<dbReference type="PANTHER" id="PTHR10366:SF564">
    <property type="entry name" value="STEROL-4-ALPHA-CARBOXYLATE 3-DEHYDROGENASE, DECARBOXYLATING"/>
    <property type="match status" value="1"/>
</dbReference>
<dbReference type="AlphaFoldDB" id="A0A6P7TDN9"/>
<dbReference type="Gene3D" id="3.40.50.720">
    <property type="entry name" value="NAD(P)-binding Rossmann-like Domain"/>
    <property type="match status" value="1"/>
</dbReference>
<evidence type="ECO:0000313" key="3">
    <source>
        <dbReference type="Proteomes" id="UP000515154"/>
    </source>
</evidence>
<evidence type="ECO:0000256" key="1">
    <source>
        <dbReference type="ARBA" id="ARBA00023002"/>
    </source>
</evidence>
<keyword evidence="1" id="KW-0560">Oxidoreductase</keyword>
<reference evidence="4" key="1">
    <citation type="submission" date="2025-08" db="UniProtKB">
        <authorList>
            <consortium name="RefSeq"/>
        </authorList>
    </citation>
    <scope>IDENTIFICATION</scope>
</reference>
<evidence type="ECO:0000313" key="4">
    <source>
        <dbReference type="RefSeq" id="XP_029648445.1"/>
    </source>
</evidence>
<dbReference type="InterPro" id="IPR001509">
    <property type="entry name" value="Epimerase_deHydtase"/>
</dbReference>
<dbReference type="KEGG" id="osn:115222375"/>
<sequence>MAAANDSPLVLVTGASGFVSPYIIKQLQENNYKVRGVVPNVDDEKKKEEKVKALQNLCPEAANKLELVEVDSSKSDAWEEPVKGCQYVIHVISPFPNKESKDDNELVQPAVDETLAVLKACVAAKSVKRVVMTSSSAAITCHGDAAGDSKAFTEEAWSDPSKLDPYGKCKTLAEKAGWEYIKELPDEDKIELTVINPSYVMGPVLPGTTCYSSEIVQVLLERSSLVIPKLNFAIVDVRDVASAHVKAMTLEEAAGKRFIVHANEMWMKDIAQVLAKEFKSQGYNVPTINCPNFVLQLRSLYDKEVKKYLPQVGKIFKLDNTKMKETLGITPKECKETIIDMAYSLIEAGVIKKTKKYKGQNAQNAAEENADAKEDEEKKEGDSDKPKENGEVKEEEKAEKEETKAEEKASEEKAEEKKDEKIEEADKDKKEDSKPENEEKAEEKKADEPEPEK</sequence>
<organism evidence="3 4">
    <name type="scientific">Octopus sinensis</name>
    <name type="common">East Asian common octopus</name>
    <dbReference type="NCBI Taxonomy" id="2607531"/>
    <lineage>
        <taxon>Eukaryota</taxon>
        <taxon>Metazoa</taxon>
        <taxon>Spiralia</taxon>
        <taxon>Lophotrochozoa</taxon>
        <taxon>Mollusca</taxon>
        <taxon>Cephalopoda</taxon>
        <taxon>Coleoidea</taxon>
        <taxon>Octopodiformes</taxon>
        <taxon>Octopoda</taxon>
        <taxon>Incirrata</taxon>
        <taxon>Octopodidae</taxon>
        <taxon>Octopus</taxon>
    </lineage>
</organism>
<dbReference type="GO" id="GO:0016616">
    <property type="term" value="F:oxidoreductase activity, acting on the CH-OH group of donors, NAD or NADP as acceptor"/>
    <property type="evidence" value="ECO:0007669"/>
    <property type="project" value="TreeGrafter"/>
</dbReference>
<dbReference type="PANTHER" id="PTHR10366">
    <property type="entry name" value="NAD DEPENDENT EPIMERASE/DEHYDRATASE"/>
    <property type="match status" value="1"/>
</dbReference>